<reference evidence="1 2" key="1">
    <citation type="submission" date="2022-01" db="EMBL/GenBank/DDBJ databases">
        <authorList>
            <person name="Riesco R."/>
            <person name="Trujillo M.E."/>
        </authorList>
    </citation>
    <scope>NUCLEOTIDE SEQUENCE [LARGE SCALE GENOMIC DNA]</scope>
    <source>
        <strain evidence="1 2">NIE79</strain>
    </source>
</reference>
<gene>
    <name evidence="1" type="ORF">NIE79_000393</name>
</gene>
<accession>A0ABS9MY28</accession>
<organism evidence="1 2">
    <name type="scientific">Micromonospora trifolii</name>
    <dbReference type="NCBI Taxonomy" id="2911208"/>
    <lineage>
        <taxon>Bacteria</taxon>
        <taxon>Bacillati</taxon>
        <taxon>Actinomycetota</taxon>
        <taxon>Actinomycetes</taxon>
        <taxon>Micromonosporales</taxon>
        <taxon>Micromonosporaceae</taxon>
        <taxon>Micromonospora</taxon>
    </lineage>
</organism>
<protein>
    <submittedName>
        <fullName evidence="1">Uncharacterized protein</fullName>
    </submittedName>
</protein>
<keyword evidence="2" id="KW-1185">Reference proteome</keyword>
<comment type="caution">
    <text evidence="1">The sequence shown here is derived from an EMBL/GenBank/DDBJ whole genome shotgun (WGS) entry which is preliminary data.</text>
</comment>
<proteinExistence type="predicted"/>
<name>A0ABS9MY28_9ACTN</name>
<dbReference type="EMBL" id="JAKKFD010000011">
    <property type="protein sequence ID" value="MCG5442612.1"/>
    <property type="molecule type" value="Genomic_DNA"/>
</dbReference>
<evidence type="ECO:0000313" key="1">
    <source>
        <dbReference type="EMBL" id="MCG5442612.1"/>
    </source>
</evidence>
<dbReference type="RefSeq" id="WP_238677910.1">
    <property type="nucleotide sequence ID" value="NZ_JAKKFD010000011.1"/>
</dbReference>
<evidence type="ECO:0000313" key="2">
    <source>
        <dbReference type="Proteomes" id="UP001201629"/>
    </source>
</evidence>
<sequence length="48" mass="5472">MRLLADYRDDRSALLDHLAALRDEAAVQLGDEPAVNLGDRFVTWAQFR</sequence>
<dbReference type="Proteomes" id="UP001201629">
    <property type="component" value="Unassembled WGS sequence"/>
</dbReference>